<dbReference type="Pfam" id="PF13912">
    <property type="entry name" value="zf-C2H2_6"/>
    <property type="match status" value="1"/>
</dbReference>
<keyword evidence="2" id="KW-0479">Metal-binding</keyword>
<dbReference type="FunFam" id="3.30.160.60:FF:000110">
    <property type="entry name" value="Zinc finger protein-like"/>
    <property type="match status" value="1"/>
</dbReference>
<keyword evidence="5" id="KW-0862">Zinc</keyword>
<keyword evidence="4 7" id="KW-0863">Zinc-finger</keyword>
<comment type="subcellular location">
    <subcellularLocation>
        <location evidence="1">Nucleus</location>
    </subcellularLocation>
</comment>
<dbReference type="GO" id="GO:0008270">
    <property type="term" value="F:zinc ion binding"/>
    <property type="evidence" value="ECO:0007669"/>
    <property type="project" value="UniProtKB-KW"/>
</dbReference>
<evidence type="ECO:0000313" key="10">
    <source>
        <dbReference type="Proteomes" id="UP001162156"/>
    </source>
</evidence>
<dbReference type="GO" id="GO:0005634">
    <property type="term" value="C:nucleus"/>
    <property type="evidence" value="ECO:0007669"/>
    <property type="project" value="UniProtKB-SubCell"/>
</dbReference>
<evidence type="ECO:0000256" key="1">
    <source>
        <dbReference type="ARBA" id="ARBA00004123"/>
    </source>
</evidence>
<keyword evidence="6" id="KW-0539">Nucleus</keyword>
<evidence type="ECO:0000256" key="3">
    <source>
        <dbReference type="ARBA" id="ARBA00022737"/>
    </source>
</evidence>
<dbReference type="SUPFAM" id="SSF57667">
    <property type="entry name" value="beta-beta-alpha zinc fingers"/>
    <property type="match status" value="1"/>
</dbReference>
<dbReference type="Proteomes" id="UP001162156">
    <property type="component" value="Unassembled WGS sequence"/>
</dbReference>
<evidence type="ECO:0000256" key="5">
    <source>
        <dbReference type="ARBA" id="ARBA00022833"/>
    </source>
</evidence>
<accession>A0AAV8ZHU6</accession>
<sequence length="69" mass="7961">MREKDHLCGICDRAFSDKKLLTAHMQVHNGMKPYSCSICNKGFSYYSSLSAHKKIHLKEKNKLDNEETT</sequence>
<evidence type="ECO:0000256" key="7">
    <source>
        <dbReference type="PROSITE-ProRule" id="PRU00042"/>
    </source>
</evidence>
<evidence type="ECO:0000256" key="2">
    <source>
        <dbReference type="ARBA" id="ARBA00022723"/>
    </source>
</evidence>
<name>A0AAV8ZHU6_9CUCU</name>
<evidence type="ECO:0000259" key="8">
    <source>
        <dbReference type="PROSITE" id="PS50157"/>
    </source>
</evidence>
<dbReference type="InterPro" id="IPR036236">
    <property type="entry name" value="Znf_C2H2_sf"/>
</dbReference>
<feature type="domain" description="C2H2-type" evidence="8">
    <location>
        <begin position="6"/>
        <end position="33"/>
    </location>
</feature>
<dbReference type="PROSITE" id="PS00028">
    <property type="entry name" value="ZINC_FINGER_C2H2_1"/>
    <property type="match status" value="2"/>
</dbReference>
<dbReference type="PROSITE" id="PS50157">
    <property type="entry name" value="ZINC_FINGER_C2H2_2"/>
    <property type="match status" value="2"/>
</dbReference>
<keyword evidence="10" id="KW-1185">Reference proteome</keyword>
<dbReference type="EMBL" id="JANEYF010001443">
    <property type="protein sequence ID" value="KAJ8964105.1"/>
    <property type="molecule type" value="Genomic_DNA"/>
</dbReference>
<dbReference type="InterPro" id="IPR013087">
    <property type="entry name" value="Znf_C2H2_type"/>
</dbReference>
<dbReference type="PANTHER" id="PTHR24394">
    <property type="entry name" value="ZINC FINGER PROTEIN"/>
    <property type="match status" value="1"/>
</dbReference>
<dbReference type="SMART" id="SM00355">
    <property type="entry name" value="ZnF_C2H2"/>
    <property type="match status" value="2"/>
</dbReference>
<protein>
    <recommendedName>
        <fullName evidence="8">C2H2-type domain-containing protein</fullName>
    </recommendedName>
</protein>
<dbReference type="GO" id="GO:0000981">
    <property type="term" value="F:DNA-binding transcription factor activity, RNA polymerase II-specific"/>
    <property type="evidence" value="ECO:0007669"/>
    <property type="project" value="TreeGrafter"/>
</dbReference>
<dbReference type="Pfam" id="PF00096">
    <property type="entry name" value="zf-C2H2"/>
    <property type="match status" value="1"/>
</dbReference>
<comment type="caution">
    <text evidence="9">The sequence shown here is derived from an EMBL/GenBank/DDBJ whole genome shotgun (WGS) entry which is preliminary data.</text>
</comment>
<dbReference type="Gene3D" id="3.30.160.60">
    <property type="entry name" value="Classic Zinc Finger"/>
    <property type="match status" value="2"/>
</dbReference>
<proteinExistence type="predicted"/>
<reference evidence="9" key="1">
    <citation type="journal article" date="2023" name="Insect Mol. Biol.">
        <title>Genome sequencing provides insights into the evolution of gene families encoding plant cell wall-degrading enzymes in longhorned beetles.</title>
        <authorList>
            <person name="Shin N.R."/>
            <person name="Okamura Y."/>
            <person name="Kirsch R."/>
            <person name="Pauchet Y."/>
        </authorList>
    </citation>
    <scope>NUCLEOTIDE SEQUENCE</scope>
    <source>
        <strain evidence="9">RBIC_L_NR</strain>
    </source>
</reference>
<organism evidence="9 10">
    <name type="scientific">Rhamnusium bicolor</name>
    <dbReference type="NCBI Taxonomy" id="1586634"/>
    <lineage>
        <taxon>Eukaryota</taxon>
        <taxon>Metazoa</taxon>
        <taxon>Ecdysozoa</taxon>
        <taxon>Arthropoda</taxon>
        <taxon>Hexapoda</taxon>
        <taxon>Insecta</taxon>
        <taxon>Pterygota</taxon>
        <taxon>Neoptera</taxon>
        <taxon>Endopterygota</taxon>
        <taxon>Coleoptera</taxon>
        <taxon>Polyphaga</taxon>
        <taxon>Cucujiformia</taxon>
        <taxon>Chrysomeloidea</taxon>
        <taxon>Cerambycidae</taxon>
        <taxon>Lepturinae</taxon>
        <taxon>Rhagiini</taxon>
        <taxon>Rhamnusium</taxon>
    </lineage>
</organism>
<evidence type="ECO:0000256" key="6">
    <source>
        <dbReference type="ARBA" id="ARBA00023242"/>
    </source>
</evidence>
<gene>
    <name evidence="9" type="ORF">NQ314_005130</name>
</gene>
<feature type="domain" description="C2H2-type" evidence="8">
    <location>
        <begin position="34"/>
        <end position="61"/>
    </location>
</feature>
<evidence type="ECO:0000313" key="9">
    <source>
        <dbReference type="EMBL" id="KAJ8964105.1"/>
    </source>
</evidence>
<dbReference type="PANTHER" id="PTHR24394:SF44">
    <property type="entry name" value="ZINC FINGER PROTEIN 271-LIKE"/>
    <property type="match status" value="1"/>
</dbReference>
<evidence type="ECO:0000256" key="4">
    <source>
        <dbReference type="ARBA" id="ARBA00022771"/>
    </source>
</evidence>
<dbReference type="AlphaFoldDB" id="A0AAV8ZHU6"/>
<keyword evidence="3" id="KW-0677">Repeat</keyword>
<dbReference type="FunFam" id="3.30.160.60:FF:000502">
    <property type="entry name" value="Zinc finger protein 710"/>
    <property type="match status" value="1"/>
</dbReference>